<dbReference type="InterPro" id="IPR019734">
    <property type="entry name" value="TPR_rpt"/>
</dbReference>
<comment type="caution">
    <text evidence="3">The sequence shown here is derived from an EMBL/GenBank/DDBJ whole genome shotgun (WGS) entry which is preliminary data.</text>
</comment>
<feature type="repeat" description="TPR" evidence="1">
    <location>
        <begin position="204"/>
        <end position="237"/>
    </location>
</feature>
<proteinExistence type="predicted"/>
<dbReference type="SMART" id="SM00317">
    <property type="entry name" value="SET"/>
    <property type="match status" value="1"/>
</dbReference>
<evidence type="ECO:0000256" key="1">
    <source>
        <dbReference type="PROSITE-ProRule" id="PRU00339"/>
    </source>
</evidence>
<dbReference type="Gene3D" id="2.170.270.10">
    <property type="entry name" value="SET domain"/>
    <property type="match status" value="1"/>
</dbReference>
<dbReference type="STRING" id="60175.A0A1V6YSI8"/>
<dbReference type="AlphaFoldDB" id="A0A1V6YSI8"/>
<dbReference type="OMA" id="HATWIGP"/>
<keyword evidence="1" id="KW-0802">TPR repeat</keyword>
<evidence type="ECO:0000313" key="3">
    <source>
        <dbReference type="EMBL" id="OQE90391.1"/>
    </source>
</evidence>
<dbReference type="Gene3D" id="1.25.40.10">
    <property type="entry name" value="Tetratricopeptide repeat domain"/>
    <property type="match status" value="1"/>
</dbReference>
<dbReference type="SUPFAM" id="SSF82199">
    <property type="entry name" value="SET domain"/>
    <property type="match status" value="1"/>
</dbReference>
<evidence type="ECO:0000259" key="2">
    <source>
        <dbReference type="PROSITE" id="PS50280"/>
    </source>
</evidence>
<accession>A0A1V6YSI8</accession>
<dbReference type="PANTHER" id="PTHR47643">
    <property type="entry name" value="TPR DOMAIN PROTEIN (AFU_ORTHOLOGUE AFUA_5G12710)"/>
    <property type="match status" value="1"/>
</dbReference>
<reference evidence="4" key="1">
    <citation type="journal article" date="2017" name="Nat. Microbiol.">
        <title>Global analysis of biosynthetic gene clusters reveals vast potential of secondary metabolite production in Penicillium species.</title>
        <authorList>
            <person name="Nielsen J.C."/>
            <person name="Grijseels S."/>
            <person name="Prigent S."/>
            <person name="Ji B."/>
            <person name="Dainat J."/>
            <person name="Nielsen K.F."/>
            <person name="Frisvad J.C."/>
            <person name="Workman M."/>
            <person name="Nielsen J."/>
        </authorList>
    </citation>
    <scope>NUCLEOTIDE SEQUENCE [LARGE SCALE GENOMIC DNA]</scope>
    <source>
        <strain evidence="4">IBT 13039</strain>
    </source>
</reference>
<organism evidence="3 4">
    <name type="scientific">Penicillium nalgiovense</name>
    <dbReference type="NCBI Taxonomy" id="60175"/>
    <lineage>
        <taxon>Eukaryota</taxon>
        <taxon>Fungi</taxon>
        <taxon>Dikarya</taxon>
        <taxon>Ascomycota</taxon>
        <taxon>Pezizomycotina</taxon>
        <taxon>Eurotiomycetes</taxon>
        <taxon>Eurotiomycetidae</taxon>
        <taxon>Eurotiales</taxon>
        <taxon>Aspergillaceae</taxon>
        <taxon>Penicillium</taxon>
    </lineage>
</organism>
<dbReference type="InterPro" id="IPR053209">
    <property type="entry name" value="Gramillin-biosynth_MTr"/>
</dbReference>
<dbReference type="PROSITE" id="PS50280">
    <property type="entry name" value="SET"/>
    <property type="match status" value="1"/>
</dbReference>
<dbReference type="SUPFAM" id="SSF48452">
    <property type="entry name" value="TPR-like"/>
    <property type="match status" value="1"/>
</dbReference>
<evidence type="ECO:0000313" key="4">
    <source>
        <dbReference type="Proteomes" id="UP000191691"/>
    </source>
</evidence>
<keyword evidence="4" id="KW-1185">Reference proteome</keyword>
<dbReference type="InterPro" id="IPR001214">
    <property type="entry name" value="SET_dom"/>
</dbReference>
<dbReference type="PANTHER" id="PTHR47643:SF2">
    <property type="entry name" value="TPR DOMAIN PROTEIN (AFU_ORTHOLOGUE AFUA_5G12710)"/>
    <property type="match status" value="1"/>
</dbReference>
<name>A0A1V6YSI8_PENNA</name>
<sequence>MDRFIRDPESEKLLSEHNRTLEAAEALGGTPFKPNMTRDELLKQFKYWQKTNKEQSRGQGSASAVNVSFAIPIYPPCLAALKGLKKVMVKDLLLETHHRGSYILVRSIIQAENMGAVMAIVEDEQKDAIPLRMLNEKLRCQDGCVDKGQVLLVKEPYLTSMPDTEYGLRVDHVSDIMFIPLFDEMVPSVWRERLPEHETSQWMARDWLNMGNEYLNRGKFYSATEYYSKGLECSPTEEEKHYLLYYRGLAFFQVDELDAALRDLDAVPAGPKSDKALRGKAQTLYRLKRFRESCDLFAKLCKKKPEDLSAGNDLREAIARLAEQKKGGYNFNKMQEKASKTHPPLLDHATWIGPVTVRQTKSQGRGLFTTEAVKVGDLLLCEKAFEYATEHHSRPRWSSTLHVNTETRTTTRGGQLALTSSIIEKLCKTPSLAAAITDLHSNGSRQVSTGLVDDKPVVDTVPFLPCRFQVARIISLNSFGSPTSSRGDHIHDARDASGNPGRLHNCGIWPYASMINHSCMSNAHRAFIGDMMIIRAATDIPANTELTIWYLLPAPENQPMDFSHWGFECSCTTCVDIKATETRILETRVRQRAQIAIALEKSSEYSRSRAEVLIDRLTKTYPRPLEQVLRLGLWEPLTLIAGAYDSLMQQNEAREAVVQALAAVGFVLEGGVEEPLVVKKWGLAMDNLVVAWIILWGTLLEVAPESAKQAERYARMAYLICVGEEESFDATYGMNFRVAREPAEESQEEGWVV</sequence>
<dbReference type="Pfam" id="PF00856">
    <property type="entry name" value="SET"/>
    <property type="match status" value="1"/>
</dbReference>
<dbReference type="EMBL" id="MOOB01000012">
    <property type="protein sequence ID" value="OQE90391.1"/>
    <property type="molecule type" value="Genomic_DNA"/>
</dbReference>
<feature type="domain" description="SET" evidence="2">
    <location>
        <begin position="353"/>
        <end position="551"/>
    </location>
</feature>
<dbReference type="InterPro" id="IPR046341">
    <property type="entry name" value="SET_dom_sf"/>
</dbReference>
<dbReference type="InterPro" id="IPR011990">
    <property type="entry name" value="TPR-like_helical_dom_sf"/>
</dbReference>
<dbReference type="PROSITE" id="PS50005">
    <property type="entry name" value="TPR"/>
    <property type="match status" value="1"/>
</dbReference>
<gene>
    <name evidence="3" type="ORF">PENNAL_c0012G04917</name>
</gene>
<protein>
    <recommendedName>
        <fullName evidence="2">SET domain-containing protein</fullName>
    </recommendedName>
</protein>
<dbReference type="Proteomes" id="UP000191691">
    <property type="component" value="Unassembled WGS sequence"/>
</dbReference>
<dbReference type="SMART" id="SM00028">
    <property type="entry name" value="TPR"/>
    <property type="match status" value="2"/>
</dbReference>